<name>A0A017HSD0_9RHOB</name>
<dbReference type="STRING" id="442562.Rumeso_01403"/>
<dbReference type="PANTHER" id="PTHR30579:SF7">
    <property type="entry name" value="HTH-TYPE TRANSCRIPTIONAL REGULATOR LRHA-RELATED"/>
    <property type="match status" value="1"/>
</dbReference>
<organism evidence="5 6">
    <name type="scientific">Rubellimicrobium mesophilum DSM 19309</name>
    <dbReference type="NCBI Taxonomy" id="442562"/>
    <lineage>
        <taxon>Bacteria</taxon>
        <taxon>Pseudomonadati</taxon>
        <taxon>Pseudomonadota</taxon>
        <taxon>Alphaproteobacteria</taxon>
        <taxon>Rhodobacterales</taxon>
        <taxon>Roseobacteraceae</taxon>
        <taxon>Rubellimicrobium</taxon>
    </lineage>
</organism>
<protein>
    <submittedName>
        <fullName evidence="5">Transcriptional regulator, LysR family</fullName>
    </submittedName>
</protein>
<dbReference type="Gene3D" id="3.40.190.10">
    <property type="entry name" value="Periplasmic binding protein-like II"/>
    <property type="match status" value="2"/>
</dbReference>
<dbReference type="Pfam" id="PF03466">
    <property type="entry name" value="LysR_substrate"/>
    <property type="match status" value="1"/>
</dbReference>
<evidence type="ECO:0000256" key="1">
    <source>
        <dbReference type="ARBA" id="ARBA00023015"/>
    </source>
</evidence>
<evidence type="ECO:0000313" key="5">
    <source>
        <dbReference type="EMBL" id="EYD77028.1"/>
    </source>
</evidence>
<evidence type="ECO:0000259" key="4">
    <source>
        <dbReference type="Pfam" id="PF03466"/>
    </source>
</evidence>
<dbReference type="InterPro" id="IPR050176">
    <property type="entry name" value="LTTR"/>
</dbReference>
<keyword evidence="3" id="KW-0804">Transcription</keyword>
<dbReference type="AlphaFoldDB" id="A0A017HSD0"/>
<keyword evidence="2" id="KW-0238">DNA-binding</keyword>
<dbReference type="HOGENOM" id="CLU_1451864_0_0_5"/>
<dbReference type="RefSeq" id="WP_245639299.1">
    <property type="nucleotide sequence ID" value="NZ_KK088588.1"/>
</dbReference>
<dbReference type="PATRIC" id="fig|442562.3.peg.1389"/>
<reference evidence="5 6" key="1">
    <citation type="submission" date="2013-02" db="EMBL/GenBank/DDBJ databases">
        <authorList>
            <person name="Fiebig A."/>
            <person name="Goeker M."/>
            <person name="Klenk H.-P.P."/>
        </authorList>
    </citation>
    <scope>NUCLEOTIDE SEQUENCE [LARGE SCALE GENOMIC DNA]</scope>
    <source>
        <strain evidence="5 6">DSM 19309</strain>
    </source>
</reference>
<gene>
    <name evidence="5" type="ORF">Rumeso_01403</name>
</gene>
<comment type="caution">
    <text evidence="5">The sequence shown here is derived from an EMBL/GenBank/DDBJ whole genome shotgun (WGS) entry which is preliminary data.</text>
</comment>
<evidence type="ECO:0000256" key="2">
    <source>
        <dbReference type="ARBA" id="ARBA00023125"/>
    </source>
</evidence>
<dbReference type="GO" id="GO:0003700">
    <property type="term" value="F:DNA-binding transcription factor activity"/>
    <property type="evidence" value="ECO:0007669"/>
    <property type="project" value="TreeGrafter"/>
</dbReference>
<evidence type="ECO:0000313" key="6">
    <source>
        <dbReference type="Proteomes" id="UP000019666"/>
    </source>
</evidence>
<sequence>MRRNRGVTLEIHCDLSPVILAELDRDELDIVIAMTTVERTRLLSRAWVERPIWAAAHGLSVRKLNPVPLAAHPEGCAYRERMIQALRAAGRPWRIVYSDPGIMGLQNAVLNGIGVSALTGPTLLDGMRVLGQEDGFPQLEEIRVGLFYNHPRLSEAGLHLVSHLVAKLDEAVAGGLHDFRKAPVHY</sequence>
<proteinExistence type="predicted"/>
<evidence type="ECO:0000256" key="3">
    <source>
        <dbReference type="ARBA" id="ARBA00023163"/>
    </source>
</evidence>
<keyword evidence="6" id="KW-1185">Reference proteome</keyword>
<accession>A0A017HSD0</accession>
<dbReference type="Proteomes" id="UP000019666">
    <property type="component" value="Unassembled WGS sequence"/>
</dbReference>
<dbReference type="GO" id="GO:0003677">
    <property type="term" value="F:DNA binding"/>
    <property type="evidence" value="ECO:0007669"/>
    <property type="project" value="UniProtKB-KW"/>
</dbReference>
<dbReference type="EMBL" id="AOSK01000037">
    <property type="protein sequence ID" value="EYD77028.1"/>
    <property type="molecule type" value="Genomic_DNA"/>
</dbReference>
<dbReference type="SUPFAM" id="SSF53850">
    <property type="entry name" value="Periplasmic binding protein-like II"/>
    <property type="match status" value="1"/>
</dbReference>
<feature type="domain" description="LysR substrate-binding" evidence="4">
    <location>
        <begin position="2"/>
        <end position="166"/>
    </location>
</feature>
<keyword evidence="1" id="KW-0805">Transcription regulation</keyword>
<dbReference type="PANTHER" id="PTHR30579">
    <property type="entry name" value="TRANSCRIPTIONAL REGULATOR"/>
    <property type="match status" value="1"/>
</dbReference>
<dbReference type="InterPro" id="IPR005119">
    <property type="entry name" value="LysR_subst-bd"/>
</dbReference>